<gene>
    <name evidence="3" type="ORF">NSCI0253_LOCUS17884</name>
</gene>
<dbReference type="EMBL" id="HBFQ01025244">
    <property type="protein sequence ID" value="CAD8843534.1"/>
    <property type="molecule type" value="Transcribed_RNA"/>
</dbReference>
<evidence type="ECO:0000313" key="3">
    <source>
        <dbReference type="EMBL" id="CAD8843534.1"/>
    </source>
</evidence>
<dbReference type="PROSITE" id="PS51670">
    <property type="entry name" value="SHKT"/>
    <property type="match status" value="1"/>
</dbReference>
<dbReference type="AlphaFoldDB" id="A0A7S1A5R8"/>
<feature type="domain" description="ShKT" evidence="2">
    <location>
        <begin position="322"/>
        <end position="361"/>
    </location>
</feature>
<evidence type="ECO:0000259" key="2">
    <source>
        <dbReference type="PROSITE" id="PS51670"/>
    </source>
</evidence>
<dbReference type="InterPro" id="IPR003582">
    <property type="entry name" value="ShKT_dom"/>
</dbReference>
<reference evidence="3" key="1">
    <citation type="submission" date="2021-01" db="EMBL/GenBank/DDBJ databases">
        <authorList>
            <person name="Corre E."/>
            <person name="Pelletier E."/>
            <person name="Niang G."/>
            <person name="Scheremetjew M."/>
            <person name="Finn R."/>
            <person name="Kale V."/>
            <person name="Holt S."/>
            <person name="Cochrane G."/>
            <person name="Meng A."/>
            <person name="Brown T."/>
            <person name="Cohen L."/>
        </authorList>
    </citation>
    <scope>NUCLEOTIDE SEQUENCE</scope>
</reference>
<sequence>MAQAVLAQDRFVGLSGTRARFARQSGEMKIWVALLPFAGAKLIPTPHGYRPQECVVEIPDGATFFESEGGLAIDHADGRREMIPVHPACHTDDVALKMAHRRNLASSATGNATVGQWMDNAGYTYASGYSKFSGNYNIPTDPELGQEQILYYFIGLENTDGGPLTILQPVLGWVDGEWTLASWACCPSNISTTSRELSGLSAGQIVEGNIVRTGSSTWKIDSTVNGQTTTLQPTVGSYNYIWADVTLEIYSITSCDEYSSGTVHFTDMQLAGSGGEAVTPTWTQPGGSDCQGKVDILDPTRIDISHNGGPGPTPSPGPPPGCTDTDSADDCTYWQNQGYCLSSSDYYAYMQAHCCHTCGFGNVLV</sequence>
<dbReference type="Pfam" id="PF01549">
    <property type="entry name" value="ShK"/>
    <property type="match status" value="1"/>
</dbReference>
<organism evidence="3">
    <name type="scientific">Noctiluca scintillans</name>
    <name type="common">Sea sparkle</name>
    <name type="synonym">Red tide dinoflagellate</name>
    <dbReference type="NCBI Taxonomy" id="2966"/>
    <lineage>
        <taxon>Eukaryota</taxon>
        <taxon>Sar</taxon>
        <taxon>Alveolata</taxon>
        <taxon>Dinophyceae</taxon>
        <taxon>Noctilucales</taxon>
        <taxon>Noctilucaceae</taxon>
        <taxon>Noctiluca</taxon>
    </lineage>
</organism>
<proteinExistence type="predicted"/>
<name>A0A7S1A5R8_NOCSC</name>
<evidence type="ECO:0000256" key="1">
    <source>
        <dbReference type="SAM" id="MobiDB-lite"/>
    </source>
</evidence>
<feature type="region of interest" description="Disordered" evidence="1">
    <location>
        <begin position="302"/>
        <end position="324"/>
    </location>
</feature>
<protein>
    <recommendedName>
        <fullName evidence="2">ShKT domain-containing protein</fullName>
    </recommendedName>
</protein>
<feature type="compositionally biased region" description="Pro residues" evidence="1">
    <location>
        <begin position="311"/>
        <end position="321"/>
    </location>
</feature>
<accession>A0A7S1A5R8</accession>
<dbReference type="Gene3D" id="1.10.10.1940">
    <property type="match status" value="1"/>
</dbReference>